<dbReference type="SUPFAM" id="SSF54909">
    <property type="entry name" value="Dimeric alpha+beta barrel"/>
    <property type="match status" value="1"/>
</dbReference>
<feature type="compositionally biased region" description="Basic and acidic residues" evidence="1">
    <location>
        <begin position="80"/>
        <end position="90"/>
    </location>
</feature>
<evidence type="ECO:0000313" key="4">
    <source>
        <dbReference type="Proteomes" id="UP000199065"/>
    </source>
</evidence>
<dbReference type="InterPro" id="IPR007138">
    <property type="entry name" value="ABM_dom"/>
</dbReference>
<feature type="region of interest" description="Disordered" evidence="1">
    <location>
        <begin position="73"/>
        <end position="93"/>
    </location>
</feature>
<dbReference type="PROSITE" id="PS51725">
    <property type="entry name" value="ABM"/>
    <property type="match status" value="1"/>
</dbReference>
<protein>
    <submittedName>
        <fullName evidence="3">Heme-degrading monooxygenase HmoA</fullName>
    </submittedName>
</protein>
<evidence type="ECO:0000313" key="3">
    <source>
        <dbReference type="EMBL" id="SFG81527.1"/>
    </source>
</evidence>
<name>A0A1I2V043_9CORY</name>
<gene>
    <name evidence="3" type="ORF">SAMN05660282_02045</name>
</gene>
<reference evidence="3 4" key="1">
    <citation type="submission" date="2016-10" db="EMBL/GenBank/DDBJ databases">
        <authorList>
            <person name="de Groot N.N."/>
        </authorList>
    </citation>
    <scope>NUCLEOTIDE SEQUENCE [LARGE SCALE GENOMIC DNA]</scope>
    <source>
        <strain>J11</strain>
        <strain evidence="4">PG 39</strain>
    </source>
</reference>
<dbReference type="AlphaFoldDB" id="A0A1I2V043"/>
<dbReference type="Pfam" id="PF03992">
    <property type="entry name" value="ABM"/>
    <property type="match status" value="1"/>
</dbReference>
<accession>A0A1I2V043</accession>
<sequence length="112" mass="12677">MSYVVINALTVPEGGGPEIEKRFEARKHSVDNAPGFEGFQLLRPVKGEERYFVLTQWKDEESYVHWRDGESKYLHAHGNPTDDKEGRKGEPVATNSQLLEFDVVLDSQAADD</sequence>
<evidence type="ECO:0000259" key="2">
    <source>
        <dbReference type="PROSITE" id="PS51725"/>
    </source>
</evidence>
<evidence type="ECO:0000256" key="1">
    <source>
        <dbReference type="SAM" id="MobiDB-lite"/>
    </source>
</evidence>
<dbReference type="OrthoDB" id="5518003at2"/>
<keyword evidence="3" id="KW-0560">Oxidoreductase</keyword>
<keyword evidence="3" id="KW-0503">Monooxygenase</keyword>
<dbReference type="PANTHER" id="PTHR34474">
    <property type="entry name" value="SIGNAL TRANSDUCTION PROTEIN TRAP"/>
    <property type="match status" value="1"/>
</dbReference>
<dbReference type="GO" id="GO:0004497">
    <property type="term" value="F:monooxygenase activity"/>
    <property type="evidence" value="ECO:0007669"/>
    <property type="project" value="UniProtKB-KW"/>
</dbReference>
<dbReference type="RefSeq" id="WP_092287009.1">
    <property type="nucleotide sequence ID" value="NZ_FOPJ01000016.1"/>
</dbReference>
<keyword evidence="4" id="KW-1185">Reference proteome</keyword>
<dbReference type="Gene3D" id="3.30.70.100">
    <property type="match status" value="1"/>
</dbReference>
<dbReference type="STRING" id="185761.SAMN05660282_02045"/>
<organism evidence="3 4">
    <name type="scientific">Corynebacterium spheniscorum</name>
    <dbReference type="NCBI Taxonomy" id="185761"/>
    <lineage>
        <taxon>Bacteria</taxon>
        <taxon>Bacillati</taxon>
        <taxon>Actinomycetota</taxon>
        <taxon>Actinomycetes</taxon>
        <taxon>Mycobacteriales</taxon>
        <taxon>Corynebacteriaceae</taxon>
        <taxon>Corynebacterium</taxon>
    </lineage>
</organism>
<dbReference type="EMBL" id="FOPJ01000016">
    <property type="protein sequence ID" value="SFG81527.1"/>
    <property type="molecule type" value="Genomic_DNA"/>
</dbReference>
<dbReference type="InterPro" id="IPR011008">
    <property type="entry name" value="Dimeric_a/b-barrel"/>
</dbReference>
<dbReference type="Proteomes" id="UP000199065">
    <property type="component" value="Unassembled WGS sequence"/>
</dbReference>
<dbReference type="InterPro" id="IPR050404">
    <property type="entry name" value="Heme-degrading_MO"/>
</dbReference>
<feature type="domain" description="ABM" evidence="2">
    <location>
        <begin position="3"/>
        <end position="93"/>
    </location>
</feature>
<proteinExistence type="predicted"/>
<dbReference type="PANTHER" id="PTHR34474:SF2">
    <property type="entry name" value="SIGNAL TRANSDUCTION PROTEIN TRAP"/>
    <property type="match status" value="1"/>
</dbReference>